<keyword evidence="4" id="KW-0762">Sugar transport</keyword>
<dbReference type="InterPro" id="IPR003439">
    <property type="entry name" value="ABC_transporter-like_ATP-bd"/>
</dbReference>
<dbReference type="Proteomes" id="UP000320672">
    <property type="component" value="Chromosome"/>
</dbReference>
<evidence type="ECO:0000256" key="1">
    <source>
        <dbReference type="ARBA" id="ARBA00004202"/>
    </source>
</evidence>
<dbReference type="RefSeq" id="WP_145353262.1">
    <property type="nucleotide sequence ID" value="NZ_CP036262.1"/>
</dbReference>
<dbReference type="InterPro" id="IPR050107">
    <property type="entry name" value="ABC_carbohydrate_import_ATPase"/>
</dbReference>
<dbReference type="GO" id="GO:0005524">
    <property type="term" value="F:ATP binding"/>
    <property type="evidence" value="ECO:0007669"/>
    <property type="project" value="UniProtKB-KW"/>
</dbReference>
<evidence type="ECO:0000313" key="11">
    <source>
        <dbReference type="EMBL" id="QDS95245.1"/>
    </source>
</evidence>
<dbReference type="KEGG" id="rml:FF011L_40380"/>
<dbReference type="PANTHER" id="PTHR43790">
    <property type="entry name" value="CARBOHYDRATE TRANSPORT ATP-BINDING PROTEIN MG119-RELATED"/>
    <property type="match status" value="1"/>
</dbReference>
<keyword evidence="11" id="KW-0378">Hydrolase</keyword>
<feature type="domain" description="ABC transporter" evidence="10">
    <location>
        <begin position="269"/>
        <end position="507"/>
    </location>
</feature>
<evidence type="ECO:0000256" key="8">
    <source>
        <dbReference type="ARBA" id="ARBA00022967"/>
    </source>
</evidence>
<keyword evidence="5" id="KW-0677">Repeat</keyword>
<accession>A0A517MK31</accession>
<feature type="domain" description="ABC transporter" evidence="10">
    <location>
        <begin position="17"/>
        <end position="252"/>
    </location>
</feature>
<evidence type="ECO:0000259" key="10">
    <source>
        <dbReference type="PROSITE" id="PS50893"/>
    </source>
</evidence>
<name>A0A517MK31_9BACT</name>
<dbReference type="FunFam" id="3.40.50.300:FF:000127">
    <property type="entry name" value="Ribose import ATP-binding protein RbsA"/>
    <property type="match status" value="1"/>
</dbReference>
<comment type="subcellular location">
    <subcellularLocation>
        <location evidence="1">Cell membrane</location>
        <topology evidence="1">Peripheral membrane protein</topology>
    </subcellularLocation>
</comment>
<evidence type="ECO:0000256" key="2">
    <source>
        <dbReference type="ARBA" id="ARBA00022448"/>
    </source>
</evidence>
<dbReference type="EC" id="3.6.3.17" evidence="11"/>
<dbReference type="CDD" id="cd03216">
    <property type="entry name" value="ABC_Carb_Monos_I"/>
    <property type="match status" value="1"/>
</dbReference>
<dbReference type="Gene3D" id="3.40.50.300">
    <property type="entry name" value="P-loop containing nucleotide triphosphate hydrolases"/>
    <property type="match status" value="2"/>
</dbReference>
<evidence type="ECO:0000256" key="4">
    <source>
        <dbReference type="ARBA" id="ARBA00022597"/>
    </source>
</evidence>
<keyword evidence="8" id="KW-1278">Translocase</keyword>
<dbReference type="InterPro" id="IPR003593">
    <property type="entry name" value="AAA+_ATPase"/>
</dbReference>
<dbReference type="SUPFAM" id="SSF52540">
    <property type="entry name" value="P-loop containing nucleoside triphosphate hydrolases"/>
    <property type="match status" value="2"/>
</dbReference>
<keyword evidence="12" id="KW-1185">Reference proteome</keyword>
<keyword evidence="2" id="KW-0813">Transport</keyword>
<keyword evidence="3" id="KW-1003">Cell membrane</keyword>
<dbReference type="PANTHER" id="PTHR43790:SF3">
    <property type="entry name" value="D-ALLOSE IMPORT ATP-BINDING PROTEIN ALSA-RELATED"/>
    <property type="match status" value="1"/>
</dbReference>
<dbReference type="CDD" id="cd03215">
    <property type="entry name" value="ABC_Carb_Monos_II"/>
    <property type="match status" value="1"/>
</dbReference>
<dbReference type="EMBL" id="CP036262">
    <property type="protein sequence ID" value="QDS95245.1"/>
    <property type="molecule type" value="Genomic_DNA"/>
</dbReference>
<dbReference type="Pfam" id="PF00005">
    <property type="entry name" value="ABC_tran"/>
    <property type="match status" value="2"/>
</dbReference>
<proteinExistence type="predicted"/>
<evidence type="ECO:0000256" key="5">
    <source>
        <dbReference type="ARBA" id="ARBA00022737"/>
    </source>
</evidence>
<evidence type="ECO:0000256" key="3">
    <source>
        <dbReference type="ARBA" id="ARBA00022475"/>
    </source>
</evidence>
<dbReference type="InterPro" id="IPR017871">
    <property type="entry name" value="ABC_transporter-like_CS"/>
</dbReference>
<organism evidence="11 12">
    <name type="scientific">Roseimaritima multifibrata</name>
    <dbReference type="NCBI Taxonomy" id="1930274"/>
    <lineage>
        <taxon>Bacteria</taxon>
        <taxon>Pseudomonadati</taxon>
        <taxon>Planctomycetota</taxon>
        <taxon>Planctomycetia</taxon>
        <taxon>Pirellulales</taxon>
        <taxon>Pirellulaceae</taxon>
        <taxon>Roseimaritima</taxon>
    </lineage>
</organism>
<keyword evidence="9" id="KW-0472">Membrane</keyword>
<keyword evidence="6" id="KW-0547">Nucleotide-binding</keyword>
<dbReference type="GO" id="GO:0016887">
    <property type="term" value="F:ATP hydrolysis activity"/>
    <property type="evidence" value="ECO:0007669"/>
    <property type="project" value="InterPro"/>
</dbReference>
<reference evidence="11 12" key="1">
    <citation type="submission" date="2019-02" db="EMBL/GenBank/DDBJ databases">
        <title>Deep-cultivation of Planctomycetes and their phenomic and genomic characterization uncovers novel biology.</title>
        <authorList>
            <person name="Wiegand S."/>
            <person name="Jogler M."/>
            <person name="Boedeker C."/>
            <person name="Pinto D."/>
            <person name="Vollmers J."/>
            <person name="Rivas-Marin E."/>
            <person name="Kohn T."/>
            <person name="Peeters S.H."/>
            <person name="Heuer A."/>
            <person name="Rast P."/>
            <person name="Oberbeckmann S."/>
            <person name="Bunk B."/>
            <person name="Jeske O."/>
            <person name="Meyerdierks A."/>
            <person name="Storesund J.E."/>
            <person name="Kallscheuer N."/>
            <person name="Luecker S."/>
            <person name="Lage O.M."/>
            <person name="Pohl T."/>
            <person name="Merkel B.J."/>
            <person name="Hornburger P."/>
            <person name="Mueller R.-W."/>
            <person name="Bruemmer F."/>
            <person name="Labrenz M."/>
            <person name="Spormann A.M."/>
            <person name="Op den Camp H."/>
            <person name="Overmann J."/>
            <person name="Amann R."/>
            <person name="Jetten M.S.M."/>
            <person name="Mascher T."/>
            <person name="Medema M.H."/>
            <person name="Devos D.P."/>
            <person name="Kaster A.-K."/>
            <person name="Ovreas L."/>
            <person name="Rohde M."/>
            <person name="Galperin M.Y."/>
            <person name="Jogler C."/>
        </authorList>
    </citation>
    <scope>NUCLEOTIDE SEQUENCE [LARGE SCALE GENOMIC DNA]</scope>
    <source>
        <strain evidence="11 12">FF011L</strain>
    </source>
</reference>
<dbReference type="OrthoDB" id="9771863at2"/>
<dbReference type="PROSITE" id="PS00211">
    <property type="entry name" value="ABC_TRANSPORTER_1"/>
    <property type="match status" value="1"/>
</dbReference>
<evidence type="ECO:0000256" key="9">
    <source>
        <dbReference type="ARBA" id="ARBA00023136"/>
    </source>
</evidence>
<evidence type="ECO:0000256" key="7">
    <source>
        <dbReference type="ARBA" id="ARBA00022840"/>
    </source>
</evidence>
<protein>
    <submittedName>
        <fullName evidence="11">Arabinose import ATP-binding protein AraG</fullName>
        <ecNumber evidence="11">3.6.3.17</ecNumber>
    </submittedName>
</protein>
<keyword evidence="7 11" id="KW-0067">ATP-binding</keyword>
<dbReference type="SMART" id="SM00382">
    <property type="entry name" value="AAA"/>
    <property type="match status" value="2"/>
</dbReference>
<gene>
    <name evidence="11" type="primary">araG</name>
    <name evidence="11" type="ORF">FF011L_40380</name>
</gene>
<evidence type="ECO:0000256" key="6">
    <source>
        <dbReference type="ARBA" id="ARBA00022741"/>
    </source>
</evidence>
<dbReference type="InterPro" id="IPR027417">
    <property type="entry name" value="P-loop_NTPase"/>
</dbReference>
<dbReference type="PROSITE" id="PS50893">
    <property type="entry name" value="ABC_TRANSPORTER_2"/>
    <property type="match status" value="2"/>
</dbReference>
<evidence type="ECO:0000313" key="12">
    <source>
        <dbReference type="Proteomes" id="UP000320672"/>
    </source>
</evidence>
<sequence length="511" mass="55327">METSCTDSTNASVVPRMRVQQVSKRFPGVQALQSVSLDVMPAEVLAVIGENGAGKSTLMKIMAGIQPPDDGTLRMDGKAVSFSSPADAIEHGVALIHQELNLAENLSVAENVFLGREPHFWGWLKRREMQDEAAVFLEQVGLDIDPATPLHQLPLAGQQLVEIAKALSARARLVIMDEPTSSLSLRETEKLFQVVQHLRHSGVSIVYISHRLAEVQQLADRVEVLRDGKNVGRLVGDQITHDAMVTRMVGRDLSQFFPHTSHPAGEVRLRVADLTMVDSPSHAIGLEVRGGEVVALAGLVGAGRTELVETIFGVRPALAGRVEVDQQPLRSGDVRYNIQRGIALVTEDRKSTGLLLESSVCENTTLAALASAPAAPGISVSWERQVTAQAIERLGIRTASQQTKVVTLSGGNQQKIALGKWLLRKPAVLLLDEPTRGVDIGAKHEIYELIEGLAAEGVAILFVSSEMEEVLGMADRVYVMHERRIAGHLKRSELSEDAMMRLAVGEVAATS</sequence>
<dbReference type="GO" id="GO:0005886">
    <property type="term" value="C:plasma membrane"/>
    <property type="evidence" value="ECO:0007669"/>
    <property type="project" value="UniProtKB-SubCell"/>
</dbReference>
<dbReference type="AlphaFoldDB" id="A0A517MK31"/>